<comment type="caution">
    <text evidence="9">The sequence shown here is derived from an EMBL/GenBank/DDBJ whole genome shotgun (WGS) entry which is preliminary data.</text>
</comment>
<keyword evidence="4 6" id="KW-0863">Zinc-finger</keyword>
<dbReference type="GO" id="GO:0061630">
    <property type="term" value="F:ubiquitin protein ligase activity"/>
    <property type="evidence" value="ECO:0007669"/>
    <property type="project" value="UniProtKB-EC"/>
</dbReference>
<feature type="domain" description="C3H1-type" evidence="8">
    <location>
        <begin position="326"/>
        <end position="355"/>
    </location>
</feature>
<protein>
    <recommendedName>
        <fullName evidence="2">RING-type E3 ubiquitin transferase</fullName>
        <ecNumber evidence="2">2.3.2.27</ecNumber>
    </recommendedName>
</protein>
<evidence type="ECO:0000313" key="9">
    <source>
        <dbReference type="EMBL" id="KAF5929634.1"/>
    </source>
</evidence>
<dbReference type="InterPro" id="IPR000571">
    <property type="entry name" value="Znf_CCCH"/>
</dbReference>
<sequence length="422" mass="47185">MDPGAPDGSGRGGESSPHSQQPYRNFAQGACRWRPSCRLAQARKAPQICRYFQRGFCFYGDQCRQAPLLLKRGVGYRHLQQPRSHLEWGRRHSEPHVTLPGPWLGLTRRGSEPTYLPSVAVGWGWTGACWGTEPGLDGLASKAEEVGASSWKSLSPSAADSDRSFSQESQSKSDPVREVVAPLQSLDLEGQQREQDSRDIMCGICMDKVWDKPEAERIFGILPNCTHAHCLGCLRTWRKSRQDFPLDVVKSVSQRGQRGRRETPQRGMGLGASLWACDYSSPTSYPTQPGRACPQCRIHSSYIIPHKFWVNEGAEKEQLIRNFKARTSQIRCRFFMRGNGHCPFKSDCIYLHQLPDEAPTSDPPWPESMQLPSGSEVVLGPTAFLGGTEPEDEVFFADCVLAMAFWGSELLLDPNSSYHDLL</sequence>
<keyword evidence="5 6" id="KW-0862">Zinc</keyword>
<comment type="catalytic activity">
    <reaction evidence="1">
        <text>S-ubiquitinyl-[E2 ubiquitin-conjugating enzyme]-L-cysteine + [acceptor protein]-L-lysine = [E2 ubiquitin-conjugating enzyme]-L-cysteine + N(6)-ubiquitinyl-[acceptor protein]-L-lysine.</text>
        <dbReference type="EC" id="2.3.2.27"/>
    </reaction>
</comment>
<dbReference type="Gene3D" id="3.30.40.10">
    <property type="entry name" value="Zinc/RING finger domain, C3HC4 (zinc finger)"/>
    <property type="match status" value="1"/>
</dbReference>
<feature type="zinc finger region" description="C3H1-type" evidence="6">
    <location>
        <begin position="326"/>
        <end position="355"/>
    </location>
</feature>
<dbReference type="Proteomes" id="UP000551758">
    <property type="component" value="Unassembled WGS sequence"/>
</dbReference>
<evidence type="ECO:0000256" key="3">
    <source>
        <dbReference type="ARBA" id="ARBA00022723"/>
    </source>
</evidence>
<keyword evidence="3 6" id="KW-0479">Metal-binding</keyword>
<evidence type="ECO:0000256" key="7">
    <source>
        <dbReference type="SAM" id="MobiDB-lite"/>
    </source>
</evidence>
<feature type="region of interest" description="Disordered" evidence="7">
    <location>
        <begin position="151"/>
        <end position="178"/>
    </location>
</feature>
<proteinExistence type="predicted"/>
<organism evidence="9 10">
    <name type="scientific">Diceros bicornis minor</name>
    <name type="common">South-central black rhinoceros</name>
    <dbReference type="NCBI Taxonomy" id="77932"/>
    <lineage>
        <taxon>Eukaryota</taxon>
        <taxon>Metazoa</taxon>
        <taxon>Chordata</taxon>
        <taxon>Craniata</taxon>
        <taxon>Vertebrata</taxon>
        <taxon>Euteleostomi</taxon>
        <taxon>Mammalia</taxon>
        <taxon>Eutheria</taxon>
        <taxon>Laurasiatheria</taxon>
        <taxon>Perissodactyla</taxon>
        <taxon>Rhinocerotidae</taxon>
        <taxon>Diceros</taxon>
    </lineage>
</organism>
<dbReference type="PROSITE" id="PS50103">
    <property type="entry name" value="ZF_C3H1"/>
    <property type="match status" value="2"/>
</dbReference>
<dbReference type="GO" id="GO:0000209">
    <property type="term" value="P:protein polyubiquitination"/>
    <property type="evidence" value="ECO:0007669"/>
    <property type="project" value="InterPro"/>
</dbReference>
<feature type="zinc finger region" description="C3H1-type" evidence="6">
    <location>
        <begin position="43"/>
        <end position="64"/>
    </location>
</feature>
<dbReference type="SUPFAM" id="SSF57850">
    <property type="entry name" value="RING/U-box"/>
    <property type="match status" value="1"/>
</dbReference>
<dbReference type="GO" id="GO:0008270">
    <property type="term" value="F:zinc ion binding"/>
    <property type="evidence" value="ECO:0007669"/>
    <property type="project" value="UniProtKB-KW"/>
</dbReference>
<dbReference type="InterPro" id="IPR045072">
    <property type="entry name" value="MKRN-like"/>
</dbReference>
<evidence type="ECO:0000259" key="8">
    <source>
        <dbReference type="PROSITE" id="PS50103"/>
    </source>
</evidence>
<feature type="region of interest" description="Disordered" evidence="7">
    <location>
        <begin position="1"/>
        <end position="21"/>
    </location>
</feature>
<name>A0A7J7FQK3_DICBM</name>
<evidence type="ECO:0000256" key="6">
    <source>
        <dbReference type="PROSITE-ProRule" id="PRU00723"/>
    </source>
</evidence>
<evidence type="ECO:0000256" key="4">
    <source>
        <dbReference type="ARBA" id="ARBA00022771"/>
    </source>
</evidence>
<dbReference type="EC" id="2.3.2.27" evidence="2"/>
<dbReference type="PANTHER" id="PTHR11224">
    <property type="entry name" value="MAKORIN-RELATED"/>
    <property type="match status" value="1"/>
</dbReference>
<dbReference type="AlphaFoldDB" id="A0A7J7FQK3"/>
<feature type="domain" description="C3H1-type" evidence="8">
    <location>
        <begin position="43"/>
        <end position="64"/>
    </location>
</feature>
<accession>A0A7J7FQK3</accession>
<evidence type="ECO:0000256" key="5">
    <source>
        <dbReference type="ARBA" id="ARBA00022833"/>
    </source>
</evidence>
<dbReference type="SMART" id="SM00356">
    <property type="entry name" value="ZnF_C3H1"/>
    <property type="match status" value="2"/>
</dbReference>
<dbReference type="EMBL" id="JACDTQ010000017">
    <property type="protein sequence ID" value="KAF5929634.1"/>
    <property type="molecule type" value="Genomic_DNA"/>
</dbReference>
<reference evidence="9 10" key="1">
    <citation type="journal article" date="2020" name="Mol. Biol. Evol.">
        <title>Interspecific Gene Flow and the Evolution of Specialization in Black and White Rhinoceros.</title>
        <authorList>
            <person name="Moodley Y."/>
            <person name="Westbury M.V."/>
            <person name="Russo I.M."/>
            <person name="Gopalakrishnan S."/>
            <person name="Rakotoarivelo A."/>
            <person name="Olsen R.A."/>
            <person name="Prost S."/>
            <person name="Tunstall T."/>
            <person name="Ryder O.A."/>
            <person name="Dalen L."/>
            <person name="Bruford M.W."/>
        </authorList>
    </citation>
    <scope>NUCLEOTIDE SEQUENCE [LARGE SCALE GENOMIC DNA]</scope>
    <source>
        <strain evidence="9">SBR-YM</strain>
        <tissue evidence="9">Skin</tissue>
    </source>
</reference>
<gene>
    <name evidence="9" type="ORF">HPG69_002355</name>
</gene>
<evidence type="ECO:0000256" key="1">
    <source>
        <dbReference type="ARBA" id="ARBA00000900"/>
    </source>
</evidence>
<dbReference type="PANTHER" id="PTHR11224:SF39">
    <property type="entry name" value="RING-TYPE E3 UBIQUITIN TRANSFERASE"/>
    <property type="match status" value="1"/>
</dbReference>
<keyword evidence="10" id="KW-1185">Reference proteome</keyword>
<evidence type="ECO:0000256" key="2">
    <source>
        <dbReference type="ARBA" id="ARBA00012483"/>
    </source>
</evidence>
<evidence type="ECO:0000313" key="10">
    <source>
        <dbReference type="Proteomes" id="UP000551758"/>
    </source>
</evidence>
<dbReference type="InterPro" id="IPR013083">
    <property type="entry name" value="Znf_RING/FYVE/PHD"/>
</dbReference>